<dbReference type="SUPFAM" id="SSF54292">
    <property type="entry name" value="2Fe-2S ferredoxin-like"/>
    <property type="match status" value="1"/>
</dbReference>
<evidence type="ECO:0000256" key="2">
    <source>
        <dbReference type="ARBA" id="ARBA00005404"/>
    </source>
</evidence>
<evidence type="ECO:0000256" key="10">
    <source>
        <dbReference type="RuleBase" id="RU004523"/>
    </source>
</evidence>
<dbReference type="FunFam" id="3.30.70.20:FF:000002">
    <property type="entry name" value="NADH-ubiquinone oxidoreductase 75 kDa subunit"/>
    <property type="match status" value="1"/>
</dbReference>
<dbReference type="Pfam" id="PF22117">
    <property type="entry name" value="Fer4_Nqo3"/>
    <property type="match status" value="1"/>
</dbReference>
<dbReference type="Gene3D" id="3.10.20.740">
    <property type="match status" value="1"/>
</dbReference>
<dbReference type="GO" id="GO:0046872">
    <property type="term" value="F:metal ion binding"/>
    <property type="evidence" value="ECO:0007669"/>
    <property type="project" value="UniProtKB-KW"/>
</dbReference>
<dbReference type="AlphaFoldDB" id="A0A348AYQ4"/>
<feature type="domain" description="2Fe-2S ferredoxin-type" evidence="11">
    <location>
        <begin position="1"/>
        <end position="78"/>
    </location>
</feature>
<dbReference type="PANTHER" id="PTHR43105:SF13">
    <property type="entry name" value="NADH-UBIQUINONE OXIDOREDUCTASE 75 KDA SUBUNIT, MITOCHONDRIAL"/>
    <property type="match status" value="1"/>
</dbReference>
<dbReference type="FunFam" id="3.10.20.740:FF:000001">
    <property type="entry name" value="NADH-quinone oxidoreductase subunit G"/>
    <property type="match status" value="1"/>
</dbReference>
<dbReference type="SMART" id="SM00929">
    <property type="entry name" value="NADH-G_4Fe-4S_3"/>
    <property type="match status" value="1"/>
</dbReference>
<feature type="domain" description="4Fe-4S His(Cys)3-ligated-type" evidence="13">
    <location>
        <begin position="78"/>
        <end position="117"/>
    </location>
</feature>
<evidence type="ECO:0000256" key="3">
    <source>
        <dbReference type="ARBA" id="ARBA00022485"/>
    </source>
</evidence>
<keyword evidence="4" id="KW-0479">Metal-binding</keyword>
<evidence type="ECO:0000259" key="13">
    <source>
        <dbReference type="PROSITE" id="PS51839"/>
    </source>
</evidence>
<evidence type="ECO:0000313" key="14">
    <source>
        <dbReference type="EMBL" id="BBD14122.1"/>
    </source>
</evidence>
<accession>A0A348AYQ4</accession>
<keyword evidence="5" id="KW-1278">Translocase</keyword>
<dbReference type="PROSITE" id="PS51669">
    <property type="entry name" value="4FE4S_MOW_BIS_MGD"/>
    <property type="match status" value="1"/>
</dbReference>
<dbReference type="PROSITE" id="PS51085">
    <property type="entry name" value="2FE2S_FER_2"/>
    <property type="match status" value="1"/>
</dbReference>
<dbReference type="InterPro" id="IPR019574">
    <property type="entry name" value="NADH_UbQ_OxRdtase_Gsu_4Fe4S-bd"/>
</dbReference>
<dbReference type="EMBL" id="LC369600">
    <property type="protein sequence ID" value="BBD14122.1"/>
    <property type="molecule type" value="Genomic_DNA"/>
</dbReference>
<proteinExistence type="inferred from homology"/>
<dbReference type="SUPFAM" id="SSF54862">
    <property type="entry name" value="4Fe-4S ferredoxins"/>
    <property type="match status" value="1"/>
</dbReference>
<dbReference type="NCBIfam" id="TIGR01973">
    <property type="entry name" value="NuoG"/>
    <property type="match status" value="1"/>
</dbReference>
<dbReference type="PANTHER" id="PTHR43105">
    <property type="entry name" value="RESPIRATORY NITRATE REDUCTASE"/>
    <property type="match status" value="1"/>
</dbReference>
<dbReference type="Pfam" id="PF00384">
    <property type="entry name" value="Molybdopterin"/>
    <property type="match status" value="1"/>
</dbReference>
<reference evidence="14" key="1">
    <citation type="journal article" date="2018" name="Sci. Rep.">
        <title>Ophirina amphinema n. gen., n. sp., a New Deeply Branching Discobid with Phylogenetic Affinity to Jakobids.</title>
        <authorList>
            <person name="Yabuki A."/>
            <person name="Gyaltshen Y."/>
            <person name="Heiss A.A."/>
            <person name="Fujikura K."/>
            <person name="Kim E."/>
        </authorList>
    </citation>
    <scope>NUCLEOTIDE SEQUENCE</scope>
    <source>
        <strain evidence="14">JB</strain>
    </source>
</reference>
<geneLocation type="mitochondrion" evidence="14"/>
<keyword evidence="14" id="KW-0496">Mitochondrion</keyword>
<keyword evidence="3" id="KW-0004">4Fe-4S</keyword>
<evidence type="ECO:0000259" key="12">
    <source>
        <dbReference type="PROSITE" id="PS51669"/>
    </source>
</evidence>
<protein>
    <submittedName>
        <fullName evidence="14">NADH dehydrogenase subunit 11</fullName>
    </submittedName>
</protein>
<dbReference type="Pfam" id="PF09326">
    <property type="entry name" value="NADH_dhqG_C"/>
    <property type="match status" value="1"/>
</dbReference>
<dbReference type="Pfam" id="PF10588">
    <property type="entry name" value="NADH-G_4Fe-4S_3"/>
    <property type="match status" value="1"/>
</dbReference>
<dbReference type="GO" id="GO:0051539">
    <property type="term" value="F:4 iron, 4 sulfur cluster binding"/>
    <property type="evidence" value="ECO:0007669"/>
    <property type="project" value="UniProtKB-KW"/>
</dbReference>
<sequence>MTLLTVNGKSVSVPNGSTVIQACELAGVEVPKFCYHPRLSIAGNCRMCLVELKGSKKPIASCAMPVGDGMDISTDTPLVKKAREGVLELLLVNHPLDCPICDQGGECDLQDQAMVFGSDRGRFSENKRGVADKNLGPLIKTIMTRCIHCTRCIRFATEIAGVEDLGTTGRGKDTEVGTYVDKFFDSEMSGNVIDLCPVGALTSKPYAFIARPWELDSTDSIDVMDATGSNIVLQTRGSGIVRVIPRENDGLNQEWIGDKTRFSYDGLLKQRIQFPYIRKDGRLMPVDWLTVLNKASGALSGVDPSQVVGLMGKFVDVESAFLMKRLFLKLGARNLVHDSSLSAGGEDFRENFIFNRGVKSLEKADCFYILSSDTRKESPVVNARIRSIVRKNNAPVFYVGAENNSTYDKLSISDVSTSMVHISQGRHQICSLLPKYKSPVLILGSGLFDKFSMPSLINMCGLIKAQVPQLNISVLHFNASHVGISELGKIQTATTKSDLFQTGKALYVLGDVDLDISKLRDDTLVIYQGTHGSEVASRADIILPGSTHVEKSSLYLNTEGRPQITRRALPSFGEIRNDFDILRALTERVCGSASQANELENLENYSPLFISANRGELPETFNPLFSSKRFGRYIQASKLNSSISNYYLSDSISRSSSTMLKCSKLMKWQVV</sequence>
<dbReference type="InterPro" id="IPR036010">
    <property type="entry name" value="2Fe-2S_ferredoxin-like_sf"/>
</dbReference>
<feature type="domain" description="4Fe-4S Mo/W bis-MGD-type" evidence="12">
    <location>
        <begin position="215"/>
        <end position="271"/>
    </location>
</feature>
<name>A0A348AYQ4_9EUKA</name>
<dbReference type="InterPro" id="IPR054351">
    <property type="entry name" value="NADH_UbQ_OxRdtase_ferredoxin"/>
</dbReference>
<evidence type="ECO:0000256" key="1">
    <source>
        <dbReference type="ARBA" id="ARBA00001966"/>
    </source>
</evidence>
<dbReference type="PROSITE" id="PS51839">
    <property type="entry name" value="4FE4S_HC3"/>
    <property type="match status" value="1"/>
</dbReference>
<organism evidence="14">
    <name type="scientific">Ophirina amphinema</name>
    <dbReference type="NCBI Taxonomy" id="2108040"/>
    <lineage>
        <taxon>Eukaryota</taxon>
        <taxon>Discoba</taxon>
        <taxon>Jakobida</taxon>
        <taxon>Ophirinina</taxon>
        <taxon>Ophirinidae</taxon>
        <taxon>Ophirina</taxon>
    </lineage>
</organism>
<dbReference type="SUPFAM" id="SSF53706">
    <property type="entry name" value="Formate dehydrogenase/DMSO reductase, domains 1-3"/>
    <property type="match status" value="1"/>
</dbReference>
<evidence type="ECO:0000256" key="6">
    <source>
        <dbReference type="ARBA" id="ARBA00023004"/>
    </source>
</evidence>
<evidence type="ECO:0000256" key="4">
    <source>
        <dbReference type="ARBA" id="ARBA00022723"/>
    </source>
</evidence>
<dbReference type="InterPro" id="IPR000283">
    <property type="entry name" value="NADH_UbQ_OxRdtase_75kDa_su_CS"/>
</dbReference>
<evidence type="ECO:0000259" key="11">
    <source>
        <dbReference type="PROSITE" id="PS51085"/>
    </source>
</evidence>
<dbReference type="InterPro" id="IPR010228">
    <property type="entry name" value="NADH_UbQ_OxRdtase_Gsu"/>
</dbReference>
<comment type="similarity">
    <text evidence="2 10">Belongs to the complex I 75 kDa subunit family.</text>
</comment>
<keyword evidence="8" id="KW-0520">NAD</keyword>
<dbReference type="InterPro" id="IPR001041">
    <property type="entry name" value="2Fe-2S_ferredoxin-type"/>
</dbReference>
<dbReference type="Gene3D" id="3.40.50.740">
    <property type="match status" value="1"/>
</dbReference>
<evidence type="ECO:0000256" key="9">
    <source>
        <dbReference type="ARBA" id="ARBA00034078"/>
    </source>
</evidence>
<dbReference type="PROSITE" id="PS00642">
    <property type="entry name" value="COMPLEX1_75K_2"/>
    <property type="match status" value="1"/>
</dbReference>
<gene>
    <name evidence="14" type="primary">nad11</name>
</gene>
<dbReference type="Gene3D" id="3.30.70.20">
    <property type="match status" value="1"/>
</dbReference>
<dbReference type="GO" id="GO:0016020">
    <property type="term" value="C:membrane"/>
    <property type="evidence" value="ECO:0007669"/>
    <property type="project" value="InterPro"/>
</dbReference>
<evidence type="ECO:0000256" key="7">
    <source>
        <dbReference type="ARBA" id="ARBA00023014"/>
    </source>
</evidence>
<dbReference type="GO" id="GO:0016651">
    <property type="term" value="F:oxidoreductase activity, acting on NAD(P)H"/>
    <property type="evidence" value="ECO:0007669"/>
    <property type="project" value="InterPro"/>
</dbReference>
<dbReference type="Pfam" id="PF13510">
    <property type="entry name" value="Fer2_4"/>
    <property type="match status" value="1"/>
</dbReference>
<dbReference type="InterPro" id="IPR006656">
    <property type="entry name" value="Mopterin_OxRdtase"/>
</dbReference>
<evidence type="ECO:0000256" key="5">
    <source>
        <dbReference type="ARBA" id="ARBA00022967"/>
    </source>
</evidence>
<dbReference type="InterPro" id="IPR050123">
    <property type="entry name" value="Prok_molybdopt-oxidoreductase"/>
</dbReference>
<dbReference type="PROSITE" id="PS00643">
    <property type="entry name" value="COMPLEX1_75K_3"/>
    <property type="match status" value="1"/>
</dbReference>
<dbReference type="InterPro" id="IPR006963">
    <property type="entry name" value="Mopterin_OxRdtase_4Fe-4S_dom"/>
</dbReference>
<keyword evidence="7" id="KW-0411">Iron-sulfur</keyword>
<evidence type="ECO:0000256" key="8">
    <source>
        <dbReference type="ARBA" id="ARBA00023027"/>
    </source>
</evidence>
<dbReference type="Pfam" id="PF22151">
    <property type="entry name" value="Fer4_NDSU1"/>
    <property type="match status" value="1"/>
</dbReference>
<comment type="cofactor">
    <cofactor evidence="1">
        <name>[4Fe-4S] cluster</name>
        <dbReference type="ChEBI" id="CHEBI:49883"/>
    </cofactor>
</comment>
<dbReference type="GO" id="GO:0042773">
    <property type="term" value="P:ATP synthesis coupled electron transport"/>
    <property type="evidence" value="ECO:0007669"/>
    <property type="project" value="InterPro"/>
</dbReference>
<dbReference type="GO" id="GO:0008137">
    <property type="term" value="F:NADH dehydrogenase (ubiquinone) activity"/>
    <property type="evidence" value="ECO:0007669"/>
    <property type="project" value="InterPro"/>
</dbReference>
<keyword evidence="6" id="KW-0408">Iron</keyword>
<dbReference type="PROSITE" id="PS00641">
    <property type="entry name" value="COMPLEX1_75K_1"/>
    <property type="match status" value="1"/>
</dbReference>
<dbReference type="CDD" id="cd00207">
    <property type="entry name" value="fer2"/>
    <property type="match status" value="1"/>
</dbReference>
<dbReference type="InterPro" id="IPR015405">
    <property type="entry name" value="NDUFS1-like_C"/>
</dbReference>
<comment type="cofactor">
    <cofactor evidence="9">
        <name>[2Fe-2S] cluster</name>
        <dbReference type="ChEBI" id="CHEBI:190135"/>
    </cofactor>
</comment>